<dbReference type="OrthoDB" id="63159at2157"/>
<dbReference type="Proteomes" id="UP000009227">
    <property type="component" value="Chromosome"/>
</dbReference>
<evidence type="ECO:0000313" key="1">
    <source>
        <dbReference type="EMBL" id="AEF96196.1"/>
    </source>
</evidence>
<evidence type="ECO:0000313" key="2">
    <source>
        <dbReference type="Proteomes" id="UP000009227"/>
    </source>
</evidence>
<dbReference type="AlphaFoldDB" id="F6BCI5"/>
<keyword evidence="2" id="KW-1185">Reference proteome</keyword>
<sequence>MECPYCGGDCVNKSAVEIYLDMVEMFFKYKDEDSEVTYRKYPTVGEVGECKKTHGRIWLCPYCKKPFKENYKLKEVTIQCPNCKKTLCIPATNRTFC</sequence>
<dbReference type="GeneID" id="10643486"/>
<accession>F6BCI5</accession>
<dbReference type="EMBL" id="CP002737">
    <property type="protein sequence ID" value="AEF96196.1"/>
    <property type="molecule type" value="Genomic_DNA"/>
</dbReference>
<name>F6BCI5_METIK</name>
<reference evidence="1 2" key="1">
    <citation type="submission" date="2011-05" db="EMBL/GenBank/DDBJ databases">
        <title>Complete sequence of Methanotorris igneus Kol 5.</title>
        <authorList>
            <consortium name="US DOE Joint Genome Institute"/>
            <person name="Lucas S."/>
            <person name="Han J."/>
            <person name="Lapidus A."/>
            <person name="Cheng J.-F."/>
            <person name="Goodwin L."/>
            <person name="Pitluck S."/>
            <person name="Peters L."/>
            <person name="Mikhailova N."/>
            <person name="Chertkov O."/>
            <person name="Han C."/>
            <person name="Tapia R."/>
            <person name="Land M."/>
            <person name="Hauser L."/>
            <person name="Kyrpides N."/>
            <person name="Ivanova N."/>
            <person name="Pagani I."/>
            <person name="Sieprawska-Lupa M."/>
            <person name="Whitman W."/>
            <person name="Woyke T."/>
        </authorList>
    </citation>
    <scope>NUCLEOTIDE SEQUENCE [LARGE SCALE GENOMIC DNA]</scope>
    <source>
        <strain evidence="2">DSM 5666 / JCM 11834 / Kol 5</strain>
    </source>
</reference>
<dbReference type="HOGENOM" id="CLU_2340193_0_0_2"/>
<dbReference type="STRING" id="880724.Metig_0646"/>
<dbReference type="KEGG" id="mig:Metig_0646"/>
<proteinExistence type="predicted"/>
<gene>
    <name evidence="1" type="ordered locus">Metig_0646</name>
</gene>
<dbReference type="RefSeq" id="WP_013798800.1">
    <property type="nucleotide sequence ID" value="NC_015562.1"/>
</dbReference>
<organism evidence="2">
    <name type="scientific">Methanotorris igneus (strain DSM 5666 / JCM 11834 / Kol 5)</name>
    <dbReference type="NCBI Taxonomy" id="880724"/>
    <lineage>
        <taxon>Archaea</taxon>
        <taxon>Methanobacteriati</taxon>
        <taxon>Methanobacteriota</taxon>
        <taxon>Methanomada group</taxon>
        <taxon>Methanococci</taxon>
        <taxon>Methanococcales</taxon>
        <taxon>Methanocaldococcaceae</taxon>
        <taxon>Methanotorris</taxon>
    </lineage>
</organism>
<protein>
    <submittedName>
        <fullName evidence="1">Uncharacterized protein</fullName>
    </submittedName>
</protein>